<dbReference type="EMBL" id="MN540451">
    <property type="protein sequence ID" value="QWZ46597.1"/>
    <property type="molecule type" value="Genomic_DNA"/>
</dbReference>
<keyword evidence="1" id="KW-0150">Chloroplast</keyword>
<protein>
    <submittedName>
        <fullName evidence="1">Cytochrome b6/f complex subunit VIII</fullName>
    </submittedName>
</protein>
<organism evidence="1">
    <name type="scientific">Guibourtia ehie</name>
    <dbReference type="NCBI Taxonomy" id="162788"/>
    <lineage>
        <taxon>Eukaryota</taxon>
        <taxon>Viridiplantae</taxon>
        <taxon>Streptophyta</taxon>
        <taxon>Embryophyta</taxon>
        <taxon>Tracheophyta</taxon>
        <taxon>Spermatophyta</taxon>
        <taxon>Magnoliopsida</taxon>
        <taxon>eudicotyledons</taxon>
        <taxon>Gunneridae</taxon>
        <taxon>Pentapetalae</taxon>
        <taxon>rosids</taxon>
        <taxon>fabids</taxon>
        <taxon>Fabales</taxon>
        <taxon>Fabaceae</taxon>
        <taxon>Detarioideae</taxon>
        <taxon>Detarieae</taxon>
        <taxon>Guibourtia</taxon>
    </lineage>
</organism>
<proteinExistence type="predicted"/>
<dbReference type="Pfam" id="PF03742">
    <property type="entry name" value="PetN"/>
    <property type="match status" value="1"/>
</dbReference>
<sequence>MDIVSLAWAALMESLHFPFPCSMGKKWTLKILLIC</sequence>
<dbReference type="AlphaFoldDB" id="A0A8F3JBT9"/>
<dbReference type="InterPro" id="IPR005497">
    <property type="entry name" value="Cytochrome_b6-f_cplx_su8"/>
</dbReference>
<evidence type="ECO:0000313" key="1">
    <source>
        <dbReference type="EMBL" id="QWZ46597.1"/>
    </source>
</evidence>
<dbReference type="GO" id="GO:0009512">
    <property type="term" value="C:cytochrome b6f complex"/>
    <property type="evidence" value="ECO:0007669"/>
    <property type="project" value="InterPro"/>
</dbReference>
<dbReference type="GO" id="GO:0017004">
    <property type="term" value="P:cytochrome complex assembly"/>
    <property type="evidence" value="ECO:0007669"/>
    <property type="project" value="InterPro"/>
</dbReference>
<keyword evidence="1" id="KW-0934">Plastid</keyword>
<name>A0A8F3JBT9_9FABA</name>
<accession>A0A8F3JBT9</accession>
<reference evidence="1" key="1">
    <citation type="submission" date="2019-10" db="EMBL/GenBank/DDBJ databases">
        <title>Evolution in the Amphi-Atlantic tropical genus Guibourtia (Fabaceae, Detarioideae), combining NGS phylogeny and morphology.</title>
        <authorList>
            <person name="Tosso F."/>
            <person name="Hardy O.J."/>
            <person name="Doucet J.-L."/>
            <person name="Dainou K."/>
            <person name="Kaymak E."/>
            <person name="Migliore J."/>
        </authorList>
    </citation>
    <scope>NUCLEOTIDE SEQUENCE</scope>
</reference>
<gene>
    <name evidence="1" type="primary">petN</name>
</gene>
<geneLocation type="chloroplast" evidence="1"/>